<organism evidence="1">
    <name type="scientific">Alexandrium catenella</name>
    <name type="common">Red tide dinoflagellate</name>
    <name type="synonym">Gonyaulax catenella</name>
    <dbReference type="NCBI Taxonomy" id="2925"/>
    <lineage>
        <taxon>Eukaryota</taxon>
        <taxon>Sar</taxon>
        <taxon>Alveolata</taxon>
        <taxon>Dinophyceae</taxon>
        <taxon>Gonyaulacales</taxon>
        <taxon>Pyrocystaceae</taxon>
        <taxon>Alexandrium</taxon>
    </lineage>
</organism>
<evidence type="ECO:0000313" key="1">
    <source>
        <dbReference type="EMBL" id="CAD9142496.1"/>
    </source>
</evidence>
<name>A0A7S1QLM4_ALECA</name>
<accession>A0A7S1QLM4</accession>
<reference evidence="1" key="1">
    <citation type="submission" date="2021-01" db="EMBL/GenBank/DDBJ databases">
        <authorList>
            <person name="Corre E."/>
            <person name="Pelletier E."/>
            <person name="Niang G."/>
            <person name="Scheremetjew M."/>
            <person name="Finn R."/>
            <person name="Kale V."/>
            <person name="Holt S."/>
            <person name="Cochrane G."/>
            <person name="Meng A."/>
            <person name="Brown T."/>
            <person name="Cohen L."/>
        </authorList>
    </citation>
    <scope>NUCLEOTIDE SEQUENCE</scope>
    <source>
        <strain evidence="1">OF101</strain>
    </source>
</reference>
<dbReference type="EMBL" id="HBGE01045885">
    <property type="protein sequence ID" value="CAD9142496.1"/>
    <property type="molecule type" value="Transcribed_RNA"/>
</dbReference>
<proteinExistence type="predicted"/>
<dbReference type="Gene3D" id="2.60.120.260">
    <property type="entry name" value="Galactose-binding domain-like"/>
    <property type="match status" value="1"/>
</dbReference>
<dbReference type="SUPFAM" id="SSF49785">
    <property type="entry name" value="Galactose-binding domain-like"/>
    <property type="match status" value="1"/>
</dbReference>
<sequence length="103" mass="11392">MQQAVRITKVRIETAYTSQSSKGARVVVSDTPFDSPADFTAGKLCTEIPDGFKERVYLQSSRDSWNDYACSHPVDGRYVGVILPGEKRILTFCELEVCGVALD</sequence>
<protein>
    <submittedName>
        <fullName evidence="1">Uncharacterized protein</fullName>
    </submittedName>
</protein>
<dbReference type="InterPro" id="IPR008979">
    <property type="entry name" value="Galactose-bd-like_sf"/>
</dbReference>
<gene>
    <name evidence="1" type="ORF">ACAT0790_LOCUS27664</name>
</gene>
<dbReference type="AlphaFoldDB" id="A0A7S1QLM4"/>